<feature type="region of interest" description="Disordered" evidence="1">
    <location>
        <begin position="39"/>
        <end position="72"/>
    </location>
</feature>
<sequence>MDDEVEVSSTQDCFPNPERQLENEREELVRELERVRADNDTLRSGLTRLSAEKQEPLEEVPPQAPRRRKPKKKELDEYYEGMIEIAPNDIDVFVDHLLELSPEVAGSLLPCLPAYIIFMCIRYQDYIGDTDALHNTVDVYLKKLTDLLKRKANDIDVAVLWLANTLRLLDNLKQYSGVTCFGKENTQEQNEQRLKSDICVHVLRATLSEKASYICQTVLKRMRELVAPLAVSAILENEAVMGISRPKSSFIMDMLLELLTAYKRTLNLYGVDPQLVTNIFMQLFYYLSANALNSLMVRKDFCHWSRGMKILCNLAYLEDWARVEKVQDTWVEEMLAPLKQAAQLLQVRKYDECDVDNLIERCSKLTPTQILTLLQNRITAHVAYNDNVPEAFMQSFKRG</sequence>
<evidence type="ECO:0000313" key="3">
    <source>
        <dbReference type="EMBL" id="JAG58657.1"/>
    </source>
</evidence>
<organism evidence="3">
    <name type="scientific">Lygus hesperus</name>
    <name type="common">Western plant bug</name>
    <dbReference type="NCBI Taxonomy" id="30085"/>
    <lineage>
        <taxon>Eukaryota</taxon>
        <taxon>Metazoa</taxon>
        <taxon>Ecdysozoa</taxon>
        <taxon>Arthropoda</taxon>
        <taxon>Hexapoda</taxon>
        <taxon>Insecta</taxon>
        <taxon>Pterygota</taxon>
        <taxon>Neoptera</taxon>
        <taxon>Paraneoptera</taxon>
        <taxon>Hemiptera</taxon>
        <taxon>Heteroptera</taxon>
        <taxon>Panheteroptera</taxon>
        <taxon>Cimicomorpha</taxon>
        <taxon>Miridae</taxon>
        <taxon>Mirini</taxon>
        <taxon>Lygus</taxon>
    </lineage>
</organism>
<evidence type="ECO:0000259" key="2">
    <source>
        <dbReference type="PROSITE" id="PS51126"/>
    </source>
</evidence>
<dbReference type="Pfam" id="PF01843">
    <property type="entry name" value="DIL"/>
    <property type="match status" value="1"/>
</dbReference>
<feature type="region of interest" description="Disordered" evidence="1">
    <location>
        <begin position="1"/>
        <end position="24"/>
    </location>
</feature>
<dbReference type="AlphaFoldDB" id="A0A0K8SZH6"/>
<dbReference type="InterPro" id="IPR052072">
    <property type="entry name" value="Vascular_dev_regulator"/>
</dbReference>
<dbReference type="PANTHER" id="PTHR16027:SF6">
    <property type="entry name" value="DILUTE DOMAIN-CONTAINING PROTEIN"/>
    <property type="match status" value="1"/>
</dbReference>
<dbReference type="EMBL" id="GBRD01007164">
    <property type="protein sequence ID" value="JAG58657.1"/>
    <property type="molecule type" value="Transcribed_RNA"/>
</dbReference>
<dbReference type="InterPro" id="IPR002710">
    <property type="entry name" value="Dilute_dom"/>
</dbReference>
<evidence type="ECO:0000256" key="1">
    <source>
        <dbReference type="SAM" id="MobiDB-lite"/>
    </source>
</evidence>
<dbReference type="PANTHER" id="PTHR16027">
    <property type="entry name" value="DILUTE DOMAIN-CONTAINING PROTEIN YPR089W"/>
    <property type="match status" value="1"/>
</dbReference>
<protein>
    <recommendedName>
        <fullName evidence="2">Dilute domain-containing protein</fullName>
    </recommendedName>
</protein>
<dbReference type="GO" id="GO:0051020">
    <property type="term" value="F:GTPase binding"/>
    <property type="evidence" value="ECO:0007669"/>
    <property type="project" value="TreeGrafter"/>
</dbReference>
<feature type="domain" description="Dilute" evidence="2">
    <location>
        <begin position="137"/>
        <end position="399"/>
    </location>
</feature>
<proteinExistence type="predicted"/>
<dbReference type="SMART" id="SM01132">
    <property type="entry name" value="DIL"/>
    <property type="match status" value="1"/>
</dbReference>
<reference evidence="3" key="1">
    <citation type="submission" date="2014-09" db="EMBL/GenBank/DDBJ databases">
        <authorList>
            <person name="Magalhaes I.L.F."/>
            <person name="Oliveira U."/>
            <person name="Santos F.R."/>
            <person name="Vidigal T.H.D.A."/>
            <person name="Brescovit A.D."/>
            <person name="Santos A.J."/>
        </authorList>
    </citation>
    <scope>NUCLEOTIDE SEQUENCE</scope>
</reference>
<accession>A0A0K8SZH6</accession>
<name>A0A0K8SZH6_LYGHE</name>
<dbReference type="PROSITE" id="PS51126">
    <property type="entry name" value="DILUTE"/>
    <property type="match status" value="1"/>
</dbReference>